<comment type="similarity">
    <text evidence="1 4">Belongs to the bacterial ribosomal protein bL20 family.</text>
</comment>
<dbReference type="Gene3D" id="1.10.1900.20">
    <property type="entry name" value="Ribosomal protein L20"/>
    <property type="match status" value="1"/>
</dbReference>
<dbReference type="AlphaFoldDB" id="A0A0D3M5H3"/>
<dbReference type="PANTHER" id="PTHR10986">
    <property type="entry name" value="39S RIBOSOMAL PROTEIN L20"/>
    <property type="match status" value="1"/>
</dbReference>
<dbReference type="HAMAP" id="MF_00382">
    <property type="entry name" value="Ribosomal_bL20"/>
    <property type="match status" value="1"/>
</dbReference>
<dbReference type="FunFam" id="1.10.1900.20:FF:000001">
    <property type="entry name" value="50S ribosomal protein L20"/>
    <property type="match status" value="1"/>
</dbReference>
<dbReference type="GeneID" id="24121274"/>
<protein>
    <recommendedName>
        <fullName evidence="5">50S ribosomal protein L20</fullName>
    </recommendedName>
</protein>
<dbReference type="Gene3D" id="6.10.160.10">
    <property type="match status" value="1"/>
</dbReference>
<dbReference type="GO" id="GO:1990904">
    <property type="term" value="C:ribonucleoprotein complex"/>
    <property type="evidence" value="ECO:0007669"/>
    <property type="project" value="UniProtKB-KW"/>
</dbReference>
<dbReference type="NCBIfam" id="TIGR01032">
    <property type="entry name" value="rplT_bact"/>
    <property type="match status" value="1"/>
</dbReference>
<dbReference type="Pfam" id="PF00453">
    <property type="entry name" value="Ribosomal_L20"/>
    <property type="match status" value="1"/>
</dbReference>
<evidence type="ECO:0000256" key="4">
    <source>
        <dbReference type="RuleBase" id="RU000561"/>
    </source>
</evidence>
<dbReference type="CDD" id="cd07026">
    <property type="entry name" value="Ribosomal_L20"/>
    <property type="match status" value="1"/>
</dbReference>
<sequence length="117" mass="14050">MVRIKRGNVARKFRKKILDFAKGFSGKHSKLFRVANQKVFHALLYSYRGRKERKRFFRRLWITRIGIATKFYGISYSKFINYIKKDKILLNRKMLSHLAVFDPIGWENLIESFSDKT</sequence>
<dbReference type="GO" id="GO:0005840">
    <property type="term" value="C:ribosome"/>
    <property type="evidence" value="ECO:0007669"/>
    <property type="project" value="UniProtKB-KW"/>
</dbReference>
<dbReference type="RefSeq" id="YP_009131339.1">
    <property type="nucleotide sequence ID" value="NC_026851.1"/>
</dbReference>
<comment type="function">
    <text evidence="5">Binds directly to 23S ribosomal RNA and is necessary for the in vitro assembly process of the 50S ribosomal subunit. It is not involved in the protein synthesizing functions of that subunit.</text>
</comment>
<accession>A0A0D3M5H3</accession>
<evidence type="ECO:0000256" key="2">
    <source>
        <dbReference type="ARBA" id="ARBA00022980"/>
    </source>
</evidence>
<gene>
    <name evidence="6" type="primary">rpl20</name>
</gene>
<keyword evidence="5" id="KW-0694">RNA-binding</keyword>
<evidence type="ECO:0000256" key="5">
    <source>
        <dbReference type="RuleBase" id="RU004311"/>
    </source>
</evidence>
<dbReference type="GO" id="GO:0006412">
    <property type="term" value="P:translation"/>
    <property type="evidence" value="ECO:0007669"/>
    <property type="project" value="InterPro"/>
</dbReference>
<dbReference type="SUPFAM" id="SSF74731">
    <property type="entry name" value="Ribosomal protein L20"/>
    <property type="match status" value="1"/>
</dbReference>
<keyword evidence="2 4" id="KW-0689">Ribosomal protein</keyword>
<dbReference type="PRINTS" id="PR00062">
    <property type="entry name" value="RIBOSOMALL20"/>
</dbReference>
<organism evidence="6">
    <name type="scientific">Trachydiscus minutus</name>
    <dbReference type="NCBI Taxonomy" id="1032745"/>
    <lineage>
        <taxon>Eukaryota</taxon>
        <taxon>Sar</taxon>
        <taxon>Stramenopiles</taxon>
        <taxon>Ochrophyta</taxon>
        <taxon>Eustigmatophyceae</taxon>
        <taxon>Goniochloridales</taxon>
        <taxon>Goniochloridaceae</taxon>
        <taxon>Trachydiscus</taxon>
    </lineage>
</organism>
<evidence type="ECO:0000256" key="3">
    <source>
        <dbReference type="ARBA" id="ARBA00023274"/>
    </source>
</evidence>
<dbReference type="GO" id="GO:0003735">
    <property type="term" value="F:structural constituent of ribosome"/>
    <property type="evidence" value="ECO:0007669"/>
    <property type="project" value="InterPro"/>
</dbReference>
<dbReference type="GO" id="GO:0019843">
    <property type="term" value="F:rRNA binding"/>
    <property type="evidence" value="ECO:0007669"/>
    <property type="project" value="UniProtKB-KW"/>
</dbReference>
<evidence type="ECO:0000256" key="1">
    <source>
        <dbReference type="ARBA" id="ARBA00007698"/>
    </source>
</evidence>
<dbReference type="InterPro" id="IPR005813">
    <property type="entry name" value="Ribosomal_bL20"/>
</dbReference>
<keyword evidence="3 4" id="KW-0687">Ribonucleoprotein</keyword>
<proteinExistence type="inferred from homology"/>
<reference evidence="6" key="1">
    <citation type="journal article" date="2015" name="Sci. Rep.">
        <title>Updating algal evolutionary relationships through plastid genome sequencing: did alveolate plastids emerge through endosymbiosis of an ochrophyte?</title>
        <authorList>
            <person name="Sevcikova T."/>
            <person name="Horak A."/>
            <person name="Klimes V."/>
            <person name="Zbrankova V."/>
            <person name="Demir-Hilton E."/>
            <person name="Sudek S."/>
            <person name="Jenkins J."/>
            <person name="Schmutz J."/>
            <person name="Pribyl P."/>
            <person name="Fousek J."/>
            <person name="Vlcek C."/>
            <person name="Lang B.F."/>
            <person name="Obornik M."/>
            <person name="Worden A.Z."/>
            <person name="Elias M."/>
        </authorList>
    </citation>
    <scope>NUCLEOTIDE SEQUENCE</scope>
</reference>
<dbReference type="InterPro" id="IPR035566">
    <property type="entry name" value="Ribosomal_protein_bL20_C"/>
</dbReference>
<geneLocation type="plastid" evidence="6"/>
<dbReference type="EMBL" id="KJ624065">
    <property type="protein sequence ID" value="AIB04091.1"/>
    <property type="molecule type" value="Genomic_DNA"/>
</dbReference>
<name>A0A0D3M5H3_9STRA</name>
<keyword evidence="6" id="KW-0934">Plastid</keyword>
<keyword evidence="5" id="KW-0699">rRNA-binding</keyword>
<evidence type="ECO:0000313" key="6">
    <source>
        <dbReference type="EMBL" id="AIB04091.1"/>
    </source>
</evidence>